<gene>
    <name evidence="1" type="ORF">B4109_1206</name>
</gene>
<name>A0A150MUG6_GEOSE</name>
<dbReference type="EMBL" id="LQYV01000032">
    <property type="protein sequence ID" value="KYD28074.1"/>
    <property type="molecule type" value="Genomic_DNA"/>
</dbReference>
<dbReference type="Proteomes" id="UP000075424">
    <property type="component" value="Unassembled WGS sequence"/>
</dbReference>
<dbReference type="PATRIC" id="fig|1422.18.peg.2588"/>
<accession>A0A150MUG6</accession>
<reference evidence="1 2" key="1">
    <citation type="submission" date="2016-01" db="EMBL/GenBank/DDBJ databases">
        <title>Draft Genome Sequences of Seven Thermophilic Sporeformers Isolated from Foods.</title>
        <authorList>
            <person name="Berendsen E.M."/>
            <person name="Wells-Bennik M.H."/>
            <person name="Krawcyk A.O."/>
            <person name="De Jong A."/>
            <person name="Holsappel S."/>
            <person name="Eijlander R.T."/>
            <person name="Kuipers O.P."/>
        </authorList>
    </citation>
    <scope>NUCLEOTIDE SEQUENCE [LARGE SCALE GENOMIC DNA]</scope>
    <source>
        <strain evidence="1 2">B4109</strain>
    </source>
</reference>
<dbReference type="AlphaFoldDB" id="A0A150MUG6"/>
<evidence type="ECO:0000313" key="2">
    <source>
        <dbReference type="Proteomes" id="UP000075424"/>
    </source>
</evidence>
<proteinExistence type="predicted"/>
<protein>
    <submittedName>
        <fullName evidence="1">Uncharacterized protein</fullName>
    </submittedName>
</protein>
<organism evidence="1 2">
    <name type="scientific">Geobacillus stearothermophilus</name>
    <name type="common">Bacillus stearothermophilus</name>
    <dbReference type="NCBI Taxonomy" id="1422"/>
    <lineage>
        <taxon>Bacteria</taxon>
        <taxon>Bacillati</taxon>
        <taxon>Bacillota</taxon>
        <taxon>Bacilli</taxon>
        <taxon>Bacillales</taxon>
        <taxon>Anoxybacillaceae</taxon>
        <taxon>Geobacillus</taxon>
    </lineage>
</organism>
<sequence>MAKKLVEKAYKPGLEYEVAIPHCYTWLARTKQEYIGYVVGYVRASHPGFRVVRIEKGKAICIKEEQDVGF</sequence>
<comment type="caution">
    <text evidence="1">The sequence shown here is derived from an EMBL/GenBank/DDBJ whole genome shotgun (WGS) entry which is preliminary data.</text>
</comment>
<dbReference type="RefSeq" id="WP_061567272.1">
    <property type="nucleotide sequence ID" value="NZ_LQYV01000032.1"/>
</dbReference>
<evidence type="ECO:0000313" key="1">
    <source>
        <dbReference type="EMBL" id="KYD28074.1"/>
    </source>
</evidence>